<organism evidence="3 4">
    <name type="scientific">Pythium oligandrum</name>
    <name type="common">Mycoparasitic fungus</name>
    <dbReference type="NCBI Taxonomy" id="41045"/>
    <lineage>
        <taxon>Eukaryota</taxon>
        <taxon>Sar</taxon>
        <taxon>Stramenopiles</taxon>
        <taxon>Oomycota</taxon>
        <taxon>Peronosporomycetes</taxon>
        <taxon>Pythiales</taxon>
        <taxon>Pythiaceae</taxon>
        <taxon>Pythium</taxon>
    </lineage>
</organism>
<dbReference type="EMBL" id="SPLM01000073">
    <property type="protein sequence ID" value="TMW62459.1"/>
    <property type="molecule type" value="Genomic_DNA"/>
</dbReference>
<feature type="coiled-coil region" evidence="1">
    <location>
        <begin position="670"/>
        <end position="732"/>
    </location>
</feature>
<evidence type="ECO:0000256" key="1">
    <source>
        <dbReference type="SAM" id="Coils"/>
    </source>
</evidence>
<feature type="region of interest" description="Disordered" evidence="2">
    <location>
        <begin position="1"/>
        <end position="21"/>
    </location>
</feature>
<dbReference type="OrthoDB" id="78712at2759"/>
<feature type="compositionally biased region" description="Basic and acidic residues" evidence="2">
    <location>
        <begin position="207"/>
        <end position="217"/>
    </location>
</feature>
<dbReference type="AlphaFoldDB" id="A0A8K1FIV3"/>
<proteinExistence type="predicted"/>
<comment type="caution">
    <text evidence="3">The sequence shown here is derived from an EMBL/GenBank/DDBJ whole genome shotgun (WGS) entry which is preliminary data.</text>
</comment>
<feature type="region of interest" description="Disordered" evidence="2">
    <location>
        <begin position="114"/>
        <end position="171"/>
    </location>
</feature>
<feature type="region of interest" description="Disordered" evidence="2">
    <location>
        <begin position="207"/>
        <end position="235"/>
    </location>
</feature>
<evidence type="ECO:0000256" key="2">
    <source>
        <dbReference type="SAM" id="MobiDB-lite"/>
    </source>
</evidence>
<name>A0A8K1FIV3_PYTOL</name>
<protein>
    <submittedName>
        <fullName evidence="3">Uncharacterized protein</fullName>
    </submittedName>
</protein>
<dbReference type="Proteomes" id="UP000794436">
    <property type="component" value="Unassembled WGS sequence"/>
</dbReference>
<sequence length="761" mass="88111">MERMRGGRRESAARVQRRVEEDPLTQKLMEALHAPSPAVSIGYQTPQRRRASSALSLSSLVAATPPPRLNRLEIRESEPVATTDPQMLVCDATWEIQRELRAIEERLSLYRQSRTEVQSSTSEPKPDVEPVVSNQPLQEPSSDAPLSTASLHQHAEGARPPRQQVAGEMADEVESALANCERLLSRAKLQASSASLTRSLGGLSRTMHDHLDDRLDSPSHGSMPSPVPVRLRSPPTNSVLAAPEEFELETTAKTMRAFAVTCEQEMERDAAVIREQHQQAQAFQLQELQRKYESKKKMLLLTLRENCEKETKQVLQNAIATHDREQQEALERVEKTLMTEREKALTEILLKHQRDTEDRVQRLQIRLQSEMMSKKQQLEKQLQVEFETQLQQMENESELDLQRWEEKKRLELERELLKRREASATAILRAQEAKTNELKQQIQQQHRVNEEEEMTKLKKALAFGAQAQTQQLKKQLETAQEQRLQDTRTEAALSLEAKLADLKQVLSLSHKQEREQLQRELEKRHRIAVMELHEELERAHHVDIEAMRKKADEEQEKTLAEQRKRFAQDYEVQANALRQTLERDLLTRVRQLETEEEVQRDRTLQQLRQRLMDAQSMELNARITRMQQSRTVLLEEATRLLTSPSEDKISIQTDTTDTTRSLEQLLPQVSRELQRHVRVLLRDFEELAEEQKIIVAKISEATGLYLTWKRQCARMENEQMEMQRALQTMQEQVASKDAMARKLYVANEALLKRLGLEVPSK</sequence>
<keyword evidence="1" id="KW-0175">Coiled coil</keyword>
<reference evidence="3" key="1">
    <citation type="submission" date="2019-03" db="EMBL/GenBank/DDBJ databases">
        <title>Long read genome sequence of the mycoparasitic Pythium oligandrum ATCC 38472 isolated from sugarbeet rhizosphere.</title>
        <authorList>
            <person name="Gaulin E."/>
        </authorList>
    </citation>
    <scope>NUCLEOTIDE SEQUENCE</scope>
    <source>
        <strain evidence="3">ATCC 38472_TT</strain>
    </source>
</reference>
<accession>A0A8K1FIV3</accession>
<feature type="compositionally biased region" description="Polar residues" evidence="2">
    <location>
        <begin position="114"/>
        <end position="123"/>
    </location>
</feature>
<evidence type="ECO:0000313" key="3">
    <source>
        <dbReference type="EMBL" id="TMW62459.1"/>
    </source>
</evidence>
<keyword evidence="4" id="KW-1185">Reference proteome</keyword>
<gene>
    <name evidence="3" type="ORF">Poli38472_005077</name>
</gene>
<feature type="coiled-coil region" evidence="1">
    <location>
        <begin position="428"/>
        <end position="482"/>
    </location>
</feature>
<evidence type="ECO:0000313" key="4">
    <source>
        <dbReference type="Proteomes" id="UP000794436"/>
    </source>
</evidence>
<feature type="compositionally biased region" description="Polar residues" evidence="2">
    <location>
        <begin position="132"/>
        <end position="151"/>
    </location>
</feature>